<feature type="transmembrane region" description="Helical" evidence="1">
    <location>
        <begin position="174"/>
        <end position="194"/>
    </location>
</feature>
<feature type="transmembrane region" description="Helical" evidence="1">
    <location>
        <begin position="107"/>
        <end position="130"/>
    </location>
</feature>
<proteinExistence type="predicted"/>
<organism evidence="2 3">
    <name type="scientific">Phaeodactylibacter xiamenensis</name>
    <dbReference type="NCBI Taxonomy" id="1524460"/>
    <lineage>
        <taxon>Bacteria</taxon>
        <taxon>Pseudomonadati</taxon>
        <taxon>Bacteroidota</taxon>
        <taxon>Saprospiria</taxon>
        <taxon>Saprospirales</taxon>
        <taxon>Haliscomenobacteraceae</taxon>
        <taxon>Phaeodactylibacter</taxon>
    </lineage>
</organism>
<evidence type="ECO:0008006" key="4">
    <source>
        <dbReference type="Google" id="ProtNLM"/>
    </source>
</evidence>
<feature type="transmembrane region" description="Helical" evidence="1">
    <location>
        <begin position="201"/>
        <end position="220"/>
    </location>
</feature>
<keyword evidence="3" id="KW-1185">Reference proteome</keyword>
<keyword evidence="1" id="KW-0472">Membrane</keyword>
<feature type="transmembrane region" description="Helical" evidence="1">
    <location>
        <begin position="83"/>
        <end position="101"/>
    </location>
</feature>
<gene>
    <name evidence="2" type="ORF">IX84_04490</name>
</gene>
<protein>
    <recommendedName>
        <fullName evidence="4">Phosphatidic acid phosphatase type 2/haloperoxidase domain-containing protein</fullName>
    </recommendedName>
</protein>
<dbReference type="Proteomes" id="UP000029736">
    <property type="component" value="Unassembled WGS sequence"/>
</dbReference>
<evidence type="ECO:0000313" key="3">
    <source>
        <dbReference type="Proteomes" id="UP000029736"/>
    </source>
</evidence>
<accession>A0A098SBJ7</accession>
<dbReference type="AlphaFoldDB" id="A0A098SBJ7"/>
<keyword evidence="1" id="KW-1133">Transmembrane helix</keyword>
<sequence length="221" mass="24580">MKPLAQVISVLFHPLLIVTYMLVLLLLINPYLFGVYSIGDKFSKLLILQVFLSTFFIPGFAVAMLRFTGLVSSLEMKTKQERIGPYVITGMFYIWMFRNFLGNAQVPNAFSAFLLGAAIGLFIAFFINIFSKISAHAVGMGGLLGMVVITLLLFSHDTFLINLGAIGVYEVSMYWVLMLTVLLAGLVGTCRLILQAHEPTDLYGGYLVGFVSQFIALRFMF</sequence>
<evidence type="ECO:0000256" key="1">
    <source>
        <dbReference type="SAM" id="Phobius"/>
    </source>
</evidence>
<dbReference type="Gene3D" id="1.20.144.10">
    <property type="entry name" value="Phosphatidic acid phosphatase type 2/haloperoxidase"/>
    <property type="match status" value="1"/>
</dbReference>
<reference evidence="2 3" key="1">
    <citation type="journal article" date="2014" name="Int. J. Syst. Evol. Microbiol.">
        <title>Phaeodactylibacter xiamenensis gen. nov., sp. nov., a member of the family Saprospiraceae isolated from the marine alga Phaeodactylum tricornutum.</title>
        <authorList>
            <person name="Chen Z.Jr."/>
            <person name="Lei X."/>
            <person name="Lai Q."/>
            <person name="Li Y."/>
            <person name="Zhang B."/>
            <person name="Zhang J."/>
            <person name="Zhang H."/>
            <person name="Yang L."/>
            <person name="Zheng W."/>
            <person name="Tian Y."/>
            <person name="Yu Z."/>
            <person name="Xu H.Jr."/>
            <person name="Zheng T."/>
        </authorList>
    </citation>
    <scope>NUCLEOTIDE SEQUENCE [LARGE SCALE GENOMIC DNA]</scope>
    <source>
        <strain evidence="2 3">KD52</strain>
    </source>
</reference>
<evidence type="ECO:0000313" key="2">
    <source>
        <dbReference type="EMBL" id="KGE89043.1"/>
    </source>
</evidence>
<keyword evidence="1" id="KW-0812">Transmembrane</keyword>
<feature type="transmembrane region" description="Helical" evidence="1">
    <location>
        <begin position="12"/>
        <end position="33"/>
    </location>
</feature>
<name>A0A098SBJ7_9BACT</name>
<comment type="caution">
    <text evidence="2">The sequence shown here is derived from an EMBL/GenBank/DDBJ whole genome shotgun (WGS) entry which is preliminary data.</text>
</comment>
<feature type="transmembrane region" description="Helical" evidence="1">
    <location>
        <begin position="137"/>
        <end position="154"/>
    </location>
</feature>
<dbReference type="EMBL" id="JPOS01000012">
    <property type="protein sequence ID" value="KGE89043.1"/>
    <property type="molecule type" value="Genomic_DNA"/>
</dbReference>
<feature type="transmembrane region" description="Helical" evidence="1">
    <location>
        <begin position="45"/>
        <end position="71"/>
    </location>
</feature>
<dbReference type="STRING" id="1524460.IX84_04490"/>